<evidence type="ECO:0008006" key="6">
    <source>
        <dbReference type="Google" id="ProtNLM"/>
    </source>
</evidence>
<feature type="compositionally biased region" description="Low complexity" evidence="3">
    <location>
        <begin position="1"/>
        <end position="21"/>
    </location>
</feature>
<comment type="caution">
    <text evidence="4">The sequence shown here is derived from an EMBL/GenBank/DDBJ whole genome shotgun (WGS) entry which is preliminary data.</text>
</comment>
<protein>
    <recommendedName>
        <fullName evidence="6">Transcriptional regulator STERILE APETALA</fullName>
    </recommendedName>
</protein>
<gene>
    <name evidence="4" type="ORF">Scep_012420</name>
</gene>
<feature type="compositionally biased region" description="Basic and acidic residues" evidence="3">
    <location>
        <begin position="27"/>
        <end position="43"/>
    </location>
</feature>
<accession>A0AAP0P6G3</accession>
<name>A0AAP0P6G3_9MAGN</name>
<keyword evidence="5" id="KW-1185">Reference proteome</keyword>
<dbReference type="PANTHER" id="PTHR19855">
    <property type="entry name" value="WD40 REPEAT PROTEIN 12, 37"/>
    <property type="match status" value="1"/>
</dbReference>
<evidence type="ECO:0000313" key="4">
    <source>
        <dbReference type="EMBL" id="KAK9132892.1"/>
    </source>
</evidence>
<evidence type="ECO:0000313" key="5">
    <source>
        <dbReference type="Proteomes" id="UP001419268"/>
    </source>
</evidence>
<dbReference type="Proteomes" id="UP001419268">
    <property type="component" value="Unassembled WGS sequence"/>
</dbReference>
<proteinExistence type="predicted"/>
<reference evidence="4 5" key="1">
    <citation type="submission" date="2024-01" db="EMBL/GenBank/DDBJ databases">
        <title>Genome assemblies of Stephania.</title>
        <authorList>
            <person name="Yang L."/>
        </authorList>
    </citation>
    <scope>NUCLEOTIDE SEQUENCE [LARGE SCALE GENOMIC DNA]</scope>
    <source>
        <strain evidence="4">JXDWG</strain>
        <tissue evidence="4">Leaf</tissue>
    </source>
</reference>
<sequence>MSSPTPSSSSSSSGSSSDGSDSTGGGTREEFERPSSSRQRSDDGVWPEPFIEALAYQVAMDAARTLGRLAAGPAIATVFQVCSTWAAISRSEHLWERLVREIWARDILIHATWHDEYIFRHVTASNFQTGRAEHTLLHYAVNGNGGDAANINHDRLICRCVALSDFHVGCGFEDGTVRLFDLATRVHVSTFHPLPRPRLGPRSQAVSGIILVDGTVVFASIIGDVHVAFVHGDGVRRAQLGNVFNDGALVSFSGCRRWWVGLFAGAQGRSIHVWDGQTENLVFDGRSLTDSDALQGWRALVQFESVGRVRVSSGLGALLAHTSVRVMLLDLDRMEPILVERELQTRVTVESVDLVGELFLVVDSRGVGRVRRVDSFERVSRFRVRGVDEGEEPLIACMNSGCVFVWARSEIRVWSVEHGVRLYSLEERVDEATALAADEGHLVACSSDGSIHLWDFGAF</sequence>
<dbReference type="Pfam" id="PF00400">
    <property type="entry name" value="WD40"/>
    <property type="match status" value="1"/>
</dbReference>
<keyword evidence="1" id="KW-0853">WD repeat</keyword>
<evidence type="ECO:0000256" key="2">
    <source>
        <dbReference type="ARBA" id="ARBA00022737"/>
    </source>
</evidence>
<dbReference type="AlphaFoldDB" id="A0AAP0P6G3"/>
<organism evidence="4 5">
    <name type="scientific">Stephania cephalantha</name>
    <dbReference type="NCBI Taxonomy" id="152367"/>
    <lineage>
        <taxon>Eukaryota</taxon>
        <taxon>Viridiplantae</taxon>
        <taxon>Streptophyta</taxon>
        <taxon>Embryophyta</taxon>
        <taxon>Tracheophyta</taxon>
        <taxon>Spermatophyta</taxon>
        <taxon>Magnoliopsida</taxon>
        <taxon>Ranunculales</taxon>
        <taxon>Menispermaceae</taxon>
        <taxon>Menispermoideae</taxon>
        <taxon>Cissampelideae</taxon>
        <taxon>Stephania</taxon>
    </lineage>
</organism>
<dbReference type="SUPFAM" id="SSF81383">
    <property type="entry name" value="F-box domain"/>
    <property type="match status" value="1"/>
</dbReference>
<feature type="region of interest" description="Disordered" evidence="3">
    <location>
        <begin position="1"/>
        <end position="44"/>
    </location>
</feature>
<dbReference type="PROSITE" id="PS00678">
    <property type="entry name" value="WD_REPEATS_1"/>
    <property type="match status" value="1"/>
</dbReference>
<evidence type="ECO:0000256" key="3">
    <source>
        <dbReference type="SAM" id="MobiDB-lite"/>
    </source>
</evidence>
<dbReference type="InterPro" id="IPR015943">
    <property type="entry name" value="WD40/YVTN_repeat-like_dom_sf"/>
</dbReference>
<dbReference type="SUPFAM" id="SSF50998">
    <property type="entry name" value="Quinoprotein alcohol dehydrogenase-like"/>
    <property type="match status" value="1"/>
</dbReference>
<dbReference type="SMART" id="SM00320">
    <property type="entry name" value="WD40"/>
    <property type="match status" value="2"/>
</dbReference>
<dbReference type="EMBL" id="JBBNAG010000005">
    <property type="protein sequence ID" value="KAK9132892.1"/>
    <property type="molecule type" value="Genomic_DNA"/>
</dbReference>
<dbReference type="PANTHER" id="PTHR19855:SF31">
    <property type="entry name" value="TRANSCRIPTIONAL REGULATOR STERILE APETALA"/>
    <property type="match status" value="1"/>
</dbReference>
<dbReference type="InterPro" id="IPR019775">
    <property type="entry name" value="WD40_repeat_CS"/>
</dbReference>
<dbReference type="InterPro" id="IPR011047">
    <property type="entry name" value="Quinoprotein_ADH-like_sf"/>
</dbReference>
<dbReference type="InterPro" id="IPR001680">
    <property type="entry name" value="WD40_rpt"/>
</dbReference>
<evidence type="ECO:0000256" key="1">
    <source>
        <dbReference type="ARBA" id="ARBA00022574"/>
    </source>
</evidence>
<keyword evidence="2" id="KW-0677">Repeat</keyword>
<dbReference type="InterPro" id="IPR036047">
    <property type="entry name" value="F-box-like_dom_sf"/>
</dbReference>
<dbReference type="Gene3D" id="2.130.10.10">
    <property type="entry name" value="YVTN repeat-like/Quinoprotein amine dehydrogenase"/>
    <property type="match status" value="2"/>
</dbReference>